<name>A0A518CPZ6_9PLAN</name>
<dbReference type="Pfam" id="PF03781">
    <property type="entry name" value="FGE-sulfatase"/>
    <property type="match status" value="1"/>
</dbReference>
<gene>
    <name evidence="4" type="primary">pkn1_4</name>
    <name evidence="4" type="ORF">Pla110_30290</name>
</gene>
<dbReference type="GO" id="GO:0004674">
    <property type="term" value="F:protein serine/threonine kinase activity"/>
    <property type="evidence" value="ECO:0007669"/>
    <property type="project" value="UniProtKB-EC"/>
</dbReference>
<protein>
    <submittedName>
        <fullName evidence="4">Serine/threonine-protein kinase pkn1</fullName>
        <ecNumber evidence="4">2.7.11.1</ecNumber>
    </submittedName>
</protein>
<evidence type="ECO:0000313" key="4">
    <source>
        <dbReference type="EMBL" id="QDU81288.1"/>
    </source>
</evidence>
<evidence type="ECO:0000256" key="1">
    <source>
        <dbReference type="SAM" id="MobiDB-lite"/>
    </source>
</evidence>
<dbReference type="PANTHER" id="PTHR23150:SF19">
    <property type="entry name" value="FORMYLGLYCINE-GENERATING ENZYME"/>
    <property type="match status" value="1"/>
</dbReference>
<keyword evidence="4" id="KW-0808">Transferase</keyword>
<dbReference type="EMBL" id="CP036281">
    <property type="protein sequence ID" value="QDU81288.1"/>
    <property type="molecule type" value="Genomic_DNA"/>
</dbReference>
<evidence type="ECO:0000259" key="3">
    <source>
        <dbReference type="Pfam" id="PF03781"/>
    </source>
</evidence>
<feature type="domain" description="Sulfatase-modifying factor enzyme-like" evidence="3">
    <location>
        <begin position="187"/>
        <end position="410"/>
    </location>
</feature>
<dbReference type="SUPFAM" id="SSF56436">
    <property type="entry name" value="C-type lectin-like"/>
    <property type="match status" value="1"/>
</dbReference>
<feature type="region of interest" description="Disordered" evidence="1">
    <location>
        <begin position="41"/>
        <end position="88"/>
    </location>
</feature>
<keyword evidence="2" id="KW-0812">Transmembrane</keyword>
<dbReference type="InterPro" id="IPR042095">
    <property type="entry name" value="SUMF_sf"/>
</dbReference>
<dbReference type="InterPro" id="IPR016187">
    <property type="entry name" value="CTDL_fold"/>
</dbReference>
<keyword evidence="2" id="KW-0472">Membrane</keyword>
<dbReference type="PANTHER" id="PTHR23150">
    <property type="entry name" value="SULFATASE MODIFYING FACTOR 1, 2"/>
    <property type="match status" value="1"/>
</dbReference>
<proteinExistence type="predicted"/>
<dbReference type="InterPro" id="IPR051043">
    <property type="entry name" value="Sulfatase_Mod_Factor_Kinase"/>
</dbReference>
<dbReference type="AlphaFoldDB" id="A0A518CPZ6"/>
<dbReference type="GO" id="GO:0120147">
    <property type="term" value="F:formylglycine-generating oxidase activity"/>
    <property type="evidence" value="ECO:0007669"/>
    <property type="project" value="TreeGrafter"/>
</dbReference>
<dbReference type="Gene3D" id="3.90.1580.10">
    <property type="entry name" value="paralog of FGE (formylglycine-generating enzyme)"/>
    <property type="match status" value="1"/>
</dbReference>
<dbReference type="EC" id="2.7.11.1" evidence="4"/>
<sequence>MESTRRTDRTYLLPQKILTLGTIFTLSTIFTLVLPGCRREEEATPEVEVQPDWRKEKAQPRELRNQGDADEPEVKAVKKKTKPVSVAPKKPRTIISPIDQFEIVNVPSHAVSLMKEEGQLANRDSFVVLSKPAEDVDAKFHRIQPPKATPGPDKDQSLKLPSGFVEIDESGYSQTGWPLRIRCLADNAEMAFEPGGVATIGTNDGPIEAQPPIKVSIDPFYIDVTEVTVEQYDRFREYRQNEGVRIKEAPNGADDPQRPVLGLSYNQARVYCLWAGKLLPNEAQWEYAARGNSGSRYPWRQGNPIWQHLQKGSRIHIVATDRFDRTPEGVFDLAGNALEWCNDWYYPDTYKLAAEKLGQPIKDFAGPGRPGDGNQRVVKGRIEKVRSDWSAWNRQGISQTDSNERIGFRGVLSLSPTDQ</sequence>
<organism evidence="4 5">
    <name type="scientific">Polystyrenella longa</name>
    <dbReference type="NCBI Taxonomy" id="2528007"/>
    <lineage>
        <taxon>Bacteria</taxon>
        <taxon>Pseudomonadati</taxon>
        <taxon>Planctomycetota</taxon>
        <taxon>Planctomycetia</taxon>
        <taxon>Planctomycetales</taxon>
        <taxon>Planctomycetaceae</taxon>
        <taxon>Polystyrenella</taxon>
    </lineage>
</organism>
<evidence type="ECO:0000313" key="5">
    <source>
        <dbReference type="Proteomes" id="UP000317178"/>
    </source>
</evidence>
<dbReference type="Proteomes" id="UP000317178">
    <property type="component" value="Chromosome"/>
</dbReference>
<keyword evidence="4" id="KW-0418">Kinase</keyword>
<dbReference type="KEGG" id="plon:Pla110_30290"/>
<keyword evidence="5" id="KW-1185">Reference proteome</keyword>
<reference evidence="4 5" key="1">
    <citation type="submission" date="2019-02" db="EMBL/GenBank/DDBJ databases">
        <title>Deep-cultivation of Planctomycetes and their phenomic and genomic characterization uncovers novel biology.</title>
        <authorList>
            <person name="Wiegand S."/>
            <person name="Jogler M."/>
            <person name="Boedeker C."/>
            <person name="Pinto D."/>
            <person name="Vollmers J."/>
            <person name="Rivas-Marin E."/>
            <person name="Kohn T."/>
            <person name="Peeters S.H."/>
            <person name="Heuer A."/>
            <person name="Rast P."/>
            <person name="Oberbeckmann S."/>
            <person name="Bunk B."/>
            <person name="Jeske O."/>
            <person name="Meyerdierks A."/>
            <person name="Storesund J.E."/>
            <person name="Kallscheuer N."/>
            <person name="Luecker S."/>
            <person name="Lage O.M."/>
            <person name="Pohl T."/>
            <person name="Merkel B.J."/>
            <person name="Hornburger P."/>
            <person name="Mueller R.-W."/>
            <person name="Bruemmer F."/>
            <person name="Labrenz M."/>
            <person name="Spormann A.M."/>
            <person name="Op den Camp H."/>
            <person name="Overmann J."/>
            <person name="Amann R."/>
            <person name="Jetten M.S.M."/>
            <person name="Mascher T."/>
            <person name="Medema M.H."/>
            <person name="Devos D.P."/>
            <person name="Kaster A.-K."/>
            <person name="Ovreas L."/>
            <person name="Rohde M."/>
            <person name="Galperin M.Y."/>
            <person name="Jogler C."/>
        </authorList>
    </citation>
    <scope>NUCLEOTIDE SEQUENCE [LARGE SCALE GENOMIC DNA]</scope>
    <source>
        <strain evidence="4 5">Pla110</strain>
    </source>
</reference>
<feature type="compositionally biased region" description="Basic and acidic residues" evidence="1">
    <location>
        <begin position="51"/>
        <end position="76"/>
    </location>
</feature>
<accession>A0A518CPZ6</accession>
<dbReference type="InterPro" id="IPR005532">
    <property type="entry name" value="SUMF_dom"/>
</dbReference>
<keyword evidence="2" id="KW-1133">Transmembrane helix</keyword>
<feature type="transmembrane region" description="Helical" evidence="2">
    <location>
        <begin position="12"/>
        <end position="34"/>
    </location>
</feature>
<evidence type="ECO:0000256" key="2">
    <source>
        <dbReference type="SAM" id="Phobius"/>
    </source>
</evidence>